<dbReference type="SUPFAM" id="SSF53335">
    <property type="entry name" value="S-adenosyl-L-methionine-dependent methyltransferases"/>
    <property type="match status" value="1"/>
</dbReference>
<sequence>MQNLEPLGSSELHDILDMTVELMKPNPEDVIIDPAMYSAGFLVSASEYLRRNSYKSSFVSLSFNSSILTIPHR</sequence>
<feature type="domain" description="DNA methylase adenine-specific" evidence="1">
    <location>
        <begin position="14"/>
        <end position="57"/>
    </location>
</feature>
<accession>A0A223KP11</accession>
<keyword evidence="3" id="KW-1185">Reference proteome</keyword>
<dbReference type="EMBL" id="CP018866">
    <property type="protein sequence ID" value="AST91073.1"/>
    <property type="molecule type" value="Genomic_DNA"/>
</dbReference>
<dbReference type="InterPro" id="IPR029063">
    <property type="entry name" value="SAM-dependent_MTases_sf"/>
</dbReference>
<dbReference type="Proteomes" id="UP000215224">
    <property type="component" value="Chromosome"/>
</dbReference>
<dbReference type="Pfam" id="PF02384">
    <property type="entry name" value="N6_Mtase"/>
    <property type="match status" value="1"/>
</dbReference>
<reference evidence="2 3" key="1">
    <citation type="submission" date="2016-12" db="EMBL/GenBank/DDBJ databases">
        <title>The whole genome sequencing and assembly of Bacillus cohnii DSM 6307T strain.</title>
        <authorList>
            <person name="Lee Y.-J."/>
            <person name="Yi H."/>
            <person name="Bahn Y.-S."/>
            <person name="Kim J.F."/>
            <person name="Lee D.-W."/>
        </authorList>
    </citation>
    <scope>NUCLEOTIDE SEQUENCE [LARGE SCALE GENOMIC DNA]</scope>
    <source>
        <strain evidence="2 3">DSM 6307</strain>
    </source>
</reference>
<proteinExistence type="predicted"/>
<dbReference type="KEGG" id="bcoh:BC6307_07170"/>
<dbReference type="GO" id="GO:0008170">
    <property type="term" value="F:N-methyltransferase activity"/>
    <property type="evidence" value="ECO:0007669"/>
    <property type="project" value="InterPro"/>
</dbReference>
<evidence type="ECO:0000313" key="3">
    <source>
        <dbReference type="Proteomes" id="UP000215224"/>
    </source>
</evidence>
<evidence type="ECO:0000313" key="2">
    <source>
        <dbReference type="EMBL" id="AST91073.1"/>
    </source>
</evidence>
<gene>
    <name evidence="2" type="ORF">BC6307_07170</name>
</gene>
<dbReference type="Gene3D" id="3.40.50.150">
    <property type="entry name" value="Vaccinia Virus protein VP39"/>
    <property type="match status" value="1"/>
</dbReference>
<dbReference type="AlphaFoldDB" id="A0A223KP11"/>
<dbReference type="GO" id="GO:0003677">
    <property type="term" value="F:DNA binding"/>
    <property type="evidence" value="ECO:0007669"/>
    <property type="project" value="InterPro"/>
</dbReference>
<organism evidence="2 3">
    <name type="scientific">Sutcliffiella cohnii</name>
    <dbReference type="NCBI Taxonomy" id="33932"/>
    <lineage>
        <taxon>Bacteria</taxon>
        <taxon>Bacillati</taxon>
        <taxon>Bacillota</taxon>
        <taxon>Bacilli</taxon>
        <taxon>Bacillales</taxon>
        <taxon>Bacillaceae</taxon>
        <taxon>Sutcliffiella</taxon>
    </lineage>
</organism>
<protein>
    <recommendedName>
        <fullName evidence="1">DNA methylase adenine-specific domain-containing protein</fullName>
    </recommendedName>
</protein>
<evidence type="ECO:0000259" key="1">
    <source>
        <dbReference type="Pfam" id="PF02384"/>
    </source>
</evidence>
<name>A0A223KP11_9BACI</name>
<dbReference type="InterPro" id="IPR003356">
    <property type="entry name" value="DNA_methylase_A-5"/>
</dbReference>